<dbReference type="GO" id="GO:0004519">
    <property type="term" value="F:endonuclease activity"/>
    <property type="evidence" value="ECO:0007669"/>
    <property type="project" value="UniProtKB-KW"/>
</dbReference>
<proteinExistence type="predicted"/>
<keyword evidence="2" id="KW-0812">Transmembrane</keyword>
<dbReference type="SUPFAM" id="SSF56219">
    <property type="entry name" value="DNase I-like"/>
    <property type="match status" value="1"/>
</dbReference>
<evidence type="ECO:0000256" key="2">
    <source>
        <dbReference type="SAM" id="Phobius"/>
    </source>
</evidence>
<dbReference type="Gene3D" id="3.60.10.10">
    <property type="entry name" value="Endonuclease/exonuclease/phosphatase"/>
    <property type="match status" value="1"/>
</dbReference>
<feature type="region of interest" description="Disordered" evidence="1">
    <location>
        <begin position="1"/>
        <end position="26"/>
    </location>
</feature>
<feature type="transmembrane region" description="Helical" evidence="2">
    <location>
        <begin position="91"/>
        <end position="112"/>
    </location>
</feature>
<keyword evidence="2" id="KW-0472">Membrane</keyword>
<feature type="compositionally biased region" description="Basic and acidic residues" evidence="1">
    <location>
        <begin position="11"/>
        <end position="22"/>
    </location>
</feature>
<dbReference type="Pfam" id="PF03372">
    <property type="entry name" value="Exo_endo_phos"/>
    <property type="match status" value="1"/>
</dbReference>
<keyword evidence="2" id="KW-1133">Transmembrane helix</keyword>
<organism evidence="4 5">
    <name type="scientific">Streptomyces plumbiresistens</name>
    <dbReference type="NCBI Taxonomy" id="511811"/>
    <lineage>
        <taxon>Bacteria</taxon>
        <taxon>Bacillati</taxon>
        <taxon>Actinomycetota</taxon>
        <taxon>Actinomycetes</taxon>
        <taxon>Kitasatosporales</taxon>
        <taxon>Streptomycetaceae</taxon>
        <taxon>Streptomyces</taxon>
    </lineage>
</organism>
<keyword evidence="4" id="KW-0540">Nuclease</keyword>
<evidence type="ECO:0000256" key="1">
    <source>
        <dbReference type="SAM" id="MobiDB-lite"/>
    </source>
</evidence>
<comment type="caution">
    <text evidence="4">The sequence shown here is derived from an EMBL/GenBank/DDBJ whole genome shotgun (WGS) entry which is preliminary data.</text>
</comment>
<dbReference type="Proteomes" id="UP001500456">
    <property type="component" value="Unassembled WGS sequence"/>
</dbReference>
<keyword evidence="5" id="KW-1185">Reference proteome</keyword>
<reference evidence="5" key="1">
    <citation type="journal article" date="2019" name="Int. J. Syst. Evol. Microbiol.">
        <title>The Global Catalogue of Microorganisms (GCM) 10K type strain sequencing project: providing services to taxonomists for standard genome sequencing and annotation.</title>
        <authorList>
            <consortium name="The Broad Institute Genomics Platform"/>
            <consortium name="The Broad Institute Genome Sequencing Center for Infectious Disease"/>
            <person name="Wu L."/>
            <person name="Ma J."/>
        </authorList>
    </citation>
    <scope>NUCLEOTIDE SEQUENCE [LARGE SCALE GENOMIC DNA]</scope>
    <source>
        <strain evidence="5">JCM 16924</strain>
    </source>
</reference>
<keyword evidence="4" id="KW-0378">Hydrolase</keyword>
<evidence type="ECO:0000313" key="5">
    <source>
        <dbReference type="Proteomes" id="UP001500456"/>
    </source>
</evidence>
<dbReference type="InterPro" id="IPR036691">
    <property type="entry name" value="Endo/exonu/phosph_ase_sf"/>
</dbReference>
<accession>A0ABP7RJ63</accession>
<dbReference type="InterPro" id="IPR005135">
    <property type="entry name" value="Endo/exonuclease/phosphatase"/>
</dbReference>
<feature type="transmembrane region" description="Helical" evidence="2">
    <location>
        <begin position="61"/>
        <end position="84"/>
    </location>
</feature>
<dbReference type="RefSeq" id="WP_345564951.1">
    <property type="nucleotide sequence ID" value="NZ_BAAAZX010000010.1"/>
</dbReference>
<dbReference type="EMBL" id="BAAAZX010000010">
    <property type="protein sequence ID" value="GAA3998373.1"/>
    <property type="molecule type" value="Genomic_DNA"/>
</dbReference>
<feature type="domain" description="Endonuclease/exonuclease/phosphatase" evidence="3">
    <location>
        <begin position="129"/>
        <end position="331"/>
    </location>
</feature>
<evidence type="ECO:0000259" key="3">
    <source>
        <dbReference type="Pfam" id="PF03372"/>
    </source>
</evidence>
<name>A0ABP7RJ63_9ACTN</name>
<keyword evidence="4" id="KW-0255">Endonuclease</keyword>
<sequence length="353" mass="37525">MTDSAVGTPRAADRHRPNDRGGRRGRRGRTFGLLGCGVVLAGPFALLVVRQTGLDAGTQLAVPMVLFPYAAILSVLVLSVMLAVPALRSRWAVTVAVLLTAAQVALLVPRFIPDQQHVPAQSAKLRVASLNADLGGVDPRALVRLVRAERIDVLAVQQLPSAGVAALAEAGLSTLLPYDELHPEYDSSIYSRIPLTDGGTLHADTAWPQTTADVRVGGRTVRLVAVHTYYPLGDAKRWTQDMTALTSVARRSGSDTVFLGDFNASLDHAPMRKLLASGLIDTHAELGRGWARTWPVGMPLIPPLVQIDHVLHGSGLAGVSVGERTVPGTDHRAVVAVLALLPTKERADQLVGE</sequence>
<gene>
    <name evidence="4" type="ORF">GCM10022232_39630</name>
</gene>
<feature type="transmembrane region" description="Helical" evidence="2">
    <location>
        <begin position="30"/>
        <end position="49"/>
    </location>
</feature>
<protein>
    <submittedName>
        <fullName evidence="4">Endonuclease/exonuclease/phosphatase family protein</fullName>
    </submittedName>
</protein>
<evidence type="ECO:0000313" key="4">
    <source>
        <dbReference type="EMBL" id="GAA3998373.1"/>
    </source>
</evidence>